<feature type="transmembrane region" description="Helical" evidence="1">
    <location>
        <begin position="6"/>
        <end position="26"/>
    </location>
</feature>
<evidence type="ECO:0000256" key="1">
    <source>
        <dbReference type="SAM" id="Phobius"/>
    </source>
</evidence>
<sequence length="88" mass="10399">MENELILNVLFGSISSLLLAVVAYFIKQLHSDFKKMEKDITEVKTMALLIKTEFKNSYDLLSQRVEYLETRIKNLELLNFKNKNDEKR</sequence>
<evidence type="ECO:0000313" key="2">
    <source>
        <dbReference type="EMBL" id="RLZ06453.1"/>
    </source>
</evidence>
<name>A0A3L9M1R3_9FLAO</name>
<organism evidence="2 3">
    <name type="scientific">Faecalibacter macacae</name>
    <dbReference type="NCBI Taxonomy" id="1859289"/>
    <lineage>
        <taxon>Bacteria</taxon>
        <taxon>Pseudomonadati</taxon>
        <taxon>Bacteroidota</taxon>
        <taxon>Flavobacteriia</taxon>
        <taxon>Flavobacteriales</taxon>
        <taxon>Weeksellaceae</taxon>
        <taxon>Faecalibacter</taxon>
    </lineage>
</organism>
<keyword evidence="3" id="KW-1185">Reference proteome</keyword>
<protein>
    <submittedName>
        <fullName evidence="2">Uncharacterized protein</fullName>
    </submittedName>
</protein>
<proteinExistence type="predicted"/>
<keyword evidence="1" id="KW-0812">Transmembrane</keyword>
<dbReference type="OrthoDB" id="981846at2"/>
<gene>
    <name evidence="2" type="ORF">EAH69_13480</name>
</gene>
<keyword evidence="1" id="KW-0472">Membrane</keyword>
<comment type="caution">
    <text evidence="2">The sequence shown here is derived from an EMBL/GenBank/DDBJ whole genome shotgun (WGS) entry which is preliminary data.</text>
</comment>
<dbReference type="AlphaFoldDB" id="A0A3L9M1R3"/>
<dbReference type="RefSeq" id="WP_121935740.1">
    <property type="nucleotide sequence ID" value="NZ_RDOJ01000028.1"/>
</dbReference>
<accession>A0A3L9M1R3</accession>
<reference evidence="2 3" key="1">
    <citation type="submission" date="2018-10" db="EMBL/GenBank/DDBJ databases">
        <authorList>
            <person name="Chen X."/>
        </authorList>
    </citation>
    <scope>NUCLEOTIDE SEQUENCE [LARGE SCALE GENOMIC DNA]</scope>
    <source>
        <strain evidence="2 3">YIM 102668</strain>
    </source>
</reference>
<dbReference type="EMBL" id="RDOJ01000028">
    <property type="protein sequence ID" value="RLZ06453.1"/>
    <property type="molecule type" value="Genomic_DNA"/>
</dbReference>
<keyword evidence="1" id="KW-1133">Transmembrane helix</keyword>
<dbReference type="Proteomes" id="UP000275348">
    <property type="component" value="Unassembled WGS sequence"/>
</dbReference>
<evidence type="ECO:0000313" key="3">
    <source>
        <dbReference type="Proteomes" id="UP000275348"/>
    </source>
</evidence>